<feature type="transmembrane region" description="Helical" evidence="7">
    <location>
        <begin position="6"/>
        <end position="24"/>
    </location>
</feature>
<sequence length="88" mass="9406">MEIQELVILIATGAIAGWLASLIVRKGGFNIFGNIIIGVIGAYIGTALFQTLGIRFANPHLGLLAMSTIGAIILLILMGFLMKFMTKK</sequence>
<gene>
    <name evidence="8" type="ORF">PDESU_02760</name>
</gene>
<dbReference type="Proteomes" id="UP000366872">
    <property type="component" value="Unassembled WGS sequence"/>
</dbReference>
<keyword evidence="4 7" id="KW-0812">Transmembrane</keyword>
<evidence type="ECO:0000313" key="9">
    <source>
        <dbReference type="Proteomes" id="UP000366872"/>
    </source>
</evidence>
<dbReference type="PANTHER" id="PTHR33884">
    <property type="entry name" value="UPF0410 PROTEIN YMGE"/>
    <property type="match status" value="1"/>
</dbReference>
<feature type="transmembrane region" description="Helical" evidence="7">
    <location>
        <begin position="61"/>
        <end position="82"/>
    </location>
</feature>
<keyword evidence="9" id="KW-1185">Reference proteome</keyword>
<keyword evidence="5 7" id="KW-1133">Transmembrane helix</keyword>
<evidence type="ECO:0000313" key="8">
    <source>
        <dbReference type="EMBL" id="VGO14201.1"/>
    </source>
</evidence>
<evidence type="ECO:0008006" key="10">
    <source>
        <dbReference type="Google" id="ProtNLM"/>
    </source>
</evidence>
<evidence type="ECO:0000256" key="6">
    <source>
        <dbReference type="ARBA" id="ARBA00023136"/>
    </source>
</evidence>
<accession>A0A6C2U3S9</accession>
<evidence type="ECO:0000256" key="7">
    <source>
        <dbReference type="SAM" id="Phobius"/>
    </source>
</evidence>
<feature type="transmembrane region" description="Helical" evidence="7">
    <location>
        <begin position="31"/>
        <end position="49"/>
    </location>
</feature>
<dbReference type="PANTHER" id="PTHR33884:SF3">
    <property type="entry name" value="UPF0410 PROTEIN YMGE"/>
    <property type="match status" value="1"/>
</dbReference>
<protein>
    <recommendedName>
        <fullName evidence="10">Transglycosylase associated protein</fullName>
    </recommendedName>
</protein>
<evidence type="ECO:0000256" key="4">
    <source>
        <dbReference type="ARBA" id="ARBA00022692"/>
    </source>
</evidence>
<evidence type="ECO:0000256" key="3">
    <source>
        <dbReference type="ARBA" id="ARBA00022475"/>
    </source>
</evidence>
<dbReference type="InterPro" id="IPR007341">
    <property type="entry name" value="Transgly_assoc"/>
</dbReference>
<evidence type="ECO:0000256" key="5">
    <source>
        <dbReference type="ARBA" id="ARBA00022989"/>
    </source>
</evidence>
<reference evidence="8 9" key="1">
    <citation type="submission" date="2019-04" db="EMBL/GenBank/DDBJ databases">
        <authorList>
            <person name="Van Vliet M D."/>
        </authorList>
    </citation>
    <scope>NUCLEOTIDE SEQUENCE [LARGE SCALE GENOMIC DNA]</scope>
    <source>
        <strain evidence="8 9">F1</strain>
    </source>
</reference>
<comment type="similarity">
    <text evidence="2">Belongs to the UPF0410 family.</text>
</comment>
<dbReference type="AlphaFoldDB" id="A0A6C2U3S9"/>
<keyword evidence="3" id="KW-1003">Cell membrane</keyword>
<name>A0A6C2U3S9_PONDE</name>
<dbReference type="Pfam" id="PF04226">
    <property type="entry name" value="Transgly_assoc"/>
    <property type="match status" value="1"/>
</dbReference>
<proteinExistence type="inferred from homology"/>
<organism evidence="8 9">
    <name type="scientific">Pontiella desulfatans</name>
    <dbReference type="NCBI Taxonomy" id="2750659"/>
    <lineage>
        <taxon>Bacteria</taxon>
        <taxon>Pseudomonadati</taxon>
        <taxon>Kiritimatiellota</taxon>
        <taxon>Kiritimatiellia</taxon>
        <taxon>Kiritimatiellales</taxon>
        <taxon>Pontiellaceae</taxon>
        <taxon>Pontiella</taxon>
    </lineage>
</organism>
<keyword evidence="6 7" id="KW-0472">Membrane</keyword>
<evidence type="ECO:0000256" key="1">
    <source>
        <dbReference type="ARBA" id="ARBA00004651"/>
    </source>
</evidence>
<dbReference type="EMBL" id="CAAHFG010000001">
    <property type="protein sequence ID" value="VGO14201.1"/>
    <property type="molecule type" value="Genomic_DNA"/>
</dbReference>
<dbReference type="RefSeq" id="WP_136079702.1">
    <property type="nucleotide sequence ID" value="NZ_CAAHFG010000001.1"/>
</dbReference>
<evidence type="ECO:0000256" key="2">
    <source>
        <dbReference type="ARBA" id="ARBA00011006"/>
    </source>
</evidence>
<dbReference type="GO" id="GO:0005886">
    <property type="term" value="C:plasma membrane"/>
    <property type="evidence" value="ECO:0007669"/>
    <property type="project" value="UniProtKB-SubCell"/>
</dbReference>
<comment type="subcellular location">
    <subcellularLocation>
        <location evidence="1">Cell membrane</location>
        <topology evidence="1">Multi-pass membrane protein</topology>
    </subcellularLocation>
</comment>